<gene>
    <name evidence="4" type="ordered locus">Desku_3415</name>
</gene>
<dbReference type="PROSITE" id="PS51740">
    <property type="entry name" value="SPOVT_ABRB"/>
    <property type="match status" value="1"/>
</dbReference>
<accession>A0AAU8PGW2</accession>
<dbReference type="AlphaFoldDB" id="A0AAU8PGW2"/>
<dbReference type="NCBIfam" id="TIGR01439">
    <property type="entry name" value="lp_hng_hel_AbrB"/>
    <property type="match status" value="1"/>
</dbReference>
<protein>
    <submittedName>
        <fullName evidence="4">Transcriptional regulator, AbrB family</fullName>
    </submittedName>
</protein>
<dbReference type="SUPFAM" id="SSF89447">
    <property type="entry name" value="AbrB/MazE/MraZ-like"/>
    <property type="match status" value="1"/>
</dbReference>
<sequence length="131" mass="14994">MISYKQECITKGMIIMNELYIARITTKGQVTLPLELRKFLNIKKGDYILFEKKGSRVEIKKMVPPHDFDDFARPIRERFKREGITPDDVEAAIKWARGVTENHRPSFSVENDGLMPRPSPVPPPGRETAPG</sequence>
<dbReference type="SMART" id="SM00966">
    <property type="entry name" value="SpoVT_AbrB"/>
    <property type="match status" value="1"/>
</dbReference>
<dbReference type="EMBL" id="CP002770">
    <property type="protein sequence ID" value="AEG16896.1"/>
    <property type="molecule type" value="Genomic_DNA"/>
</dbReference>
<evidence type="ECO:0000256" key="1">
    <source>
        <dbReference type="PROSITE-ProRule" id="PRU01076"/>
    </source>
</evidence>
<dbReference type="KEGG" id="dku:Desku_3415"/>
<feature type="region of interest" description="Disordered" evidence="2">
    <location>
        <begin position="104"/>
        <end position="131"/>
    </location>
</feature>
<dbReference type="Proteomes" id="UP000009229">
    <property type="component" value="Chromosome"/>
</dbReference>
<evidence type="ECO:0000259" key="3">
    <source>
        <dbReference type="PROSITE" id="PS51740"/>
    </source>
</evidence>
<evidence type="ECO:0000313" key="5">
    <source>
        <dbReference type="Proteomes" id="UP000009229"/>
    </source>
</evidence>
<proteinExistence type="predicted"/>
<dbReference type="InterPro" id="IPR037914">
    <property type="entry name" value="SpoVT-AbrB_sf"/>
</dbReference>
<evidence type="ECO:0000313" key="4">
    <source>
        <dbReference type="EMBL" id="AEG16896.1"/>
    </source>
</evidence>
<keyword evidence="1" id="KW-0238">DNA-binding</keyword>
<feature type="domain" description="SpoVT-AbrB" evidence="3">
    <location>
        <begin position="19"/>
        <end position="64"/>
    </location>
</feature>
<reference evidence="5" key="1">
    <citation type="submission" date="2011-05" db="EMBL/GenBank/DDBJ databases">
        <title>Complete sequence of Desulfotomaculum kuznetsovii DSM 6115.</title>
        <authorList>
            <person name="Lucas S."/>
            <person name="Han J."/>
            <person name="Lapidus A."/>
            <person name="Cheng J.-F."/>
            <person name="Goodwin L."/>
            <person name="Pitluck S."/>
            <person name="Peters L."/>
            <person name="Mikhailova N."/>
            <person name="Lu M."/>
            <person name="Saunders E."/>
            <person name="Han C."/>
            <person name="Tapia R."/>
            <person name="Land M."/>
            <person name="Hauser L."/>
            <person name="Kyrpides N."/>
            <person name="Ivanova N."/>
            <person name="Pagani I."/>
            <person name="Nazina T."/>
            <person name="Ivanova A."/>
            <person name="Parshina S."/>
            <person name="Kuever J."/>
            <person name="Muyzer G."/>
            <person name="Plugge C."/>
            <person name="Stams A."/>
            <person name="Woyke T."/>
        </authorList>
    </citation>
    <scope>NUCLEOTIDE SEQUENCE [LARGE SCALE GENOMIC DNA]</scope>
    <source>
        <strain evidence="5">DSM 6115 / VKM B-1805 / 17</strain>
    </source>
</reference>
<dbReference type="GO" id="GO:0003677">
    <property type="term" value="F:DNA binding"/>
    <property type="evidence" value="ECO:0007669"/>
    <property type="project" value="UniProtKB-UniRule"/>
</dbReference>
<keyword evidence="5" id="KW-1185">Reference proteome</keyword>
<evidence type="ECO:0000256" key="2">
    <source>
        <dbReference type="SAM" id="MobiDB-lite"/>
    </source>
</evidence>
<dbReference type="Gene3D" id="2.10.260.10">
    <property type="match status" value="1"/>
</dbReference>
<organism evidence="4 5">
    <name type="scientific">Desulfofundulus kuznetsovii (strain DSM 6115 / VKM B-1805 / 17)</name>
    <name type="common">Desulfotomaculum kuznetsovii</name>
    <dbReference type="NCBI Taxonomy" id="760568"/>
    <lineage>
        <taxon>Bacteria</taxon>
        <taxon>Bacillati</taxon>
        <taxon>Bacillota</taxon>
        <taxon>Clostridia</taxon>
        <taxon>Eubacteriales</taxon>
        <taxon>Peptococcaceae</taxon>
        <taxon>Desulfofundulus</taxon>
    </lineage>
</organism>
<dbReference type="InterPro" id="IPR007159">
    <property type="entry name" value="SpoVT-AbrB_dom"/>
</dbReference>
<name>A0AAU8PGW2_DESK7</name>